<feature type="binding site" evidence="9">
    <location>
        <position position="430"/>
    </location>
    <ligand>
        <name>Mg(2+)</name>
        <dbReference type="ChEBI" id="CHEBI:18420"/>
        <label>2</label>
    </ligand>
</feature>
<evidence type="ECO:0000313" key="11">
    <source>
        <dbReference type="EMBL" id="QDH89111.1"/>
    </source>
</evidence>
<keyword evidence="4" id="KW-0548">Nucleotidyltransferase</keyword>
<dbReference type="GO" id="GO:0039694">
    <property type="term" value="P:viral RNA genome replication"/>
    <property type="evidence" value="ECO:0007669"/>
    <property type="project" value="InterPro"/>
</dbReference>
<sequence length="636" mass="71916">MKSLISLWSSAANELAARCCTSATLDIKYVESRARHEGLWFLAVILADLGKATQKWLDQGSVVPSEAPSFKRAPRTSLPEFLQGFYGRVFCPSSGALLENPDIEAIYAIRQLTLMFSKIGLPDNPEGELSFERHKQKFVSVERERLAILEYLQCEQDVRAADDRLEPSYLEDFKRVSAMLFGDLFAKVDRDIYWGRIVPKHGPGAVADRLSANAKWDQQTWTARLQRIFPYEEQLSNTPINYRESGKVPDVLEPGVETPVRVVTVPKTLKTPRIIAIEPTCMQYMQQGLFRAIHDALKEDSNLSRMVGISDQDPNREMACQGSHSGDLATLDLSEASDRVSNQHVLAMFEDWPLLSEAIQSTRSRKADVPGHGVKRLAKYASMGSALCFPVEAMVFLTVIFMGIERELSAPLSYEMFVKHFRKQVRVFGDDIIVPVRHVLSVVDELETFGFRVNVSKSFWTGKFRESCGREFYDGHDVSIVKVRDELPTQRQDASEVISAVSLRNQFYRTGLWQSARWLDTYLEKLLKFFPNVSTTSSLLGRHSFLGYQFQRLDAYTHSPITKGYSVSAKPPPDHLEGDGALLKCLSPKTPIHPLHLLQKEDLVTVVDDPVVDTEHLERTGRPKRVSIKLGWNSPF</sequence>
<feature type="binding site" evidence="9">
    <location>
        <position position="431"/>
    </location>
    <ligand>
        <name>Mg(2+)</name>
        <dbReference type="ChEBI" id="CHEBI:18420"/>
        <label>2</label>
    </ligand>
</feature>
<dbReference type="InterPro" id="IPR005093">
    <property type="entry name" value="RNArep_beta"/>
</dbReference>
<keyword evidence="5" id="KW-0547">Nucleotide-binding</keyword>
<dbReference type="Pfam" id="PF03431">
    <property type="entry name" value="RNA_replicase_B"/>
    <property type="match status" value="1"/>
</dbReference>
<organism evidence="11">
    <name type="scientific">Leviviridae sp</name>
    <dbReference type="NCBI Taxonomy" id="2027243"/>
    <lineage>
        <taxon>Viruses</taxon>
        <taxon>Riboviria</taxon>
        <taxon>Orthornavirae</taxon>
        <taxon>Lenarviricota</taxon>
        <taxon>Leviviricetes</taxon>
        <taxon>Norzivirales</taxon>
        <taxon>Fiersviridae</taxon>
    </lineage>
</organism>
<dbReference type="GO" id="GO:0000166">
    <property type="term" value="F:nucleotide binding"/>
    <property type="evidence" value="ECO:0007669"/>
    <property type="project" value="UniProtKB-KW"/>
</dbReference>
<comment type="cofactor">
    <cofactor evidence="9">
        <name>Mg(2+)</name>
        <dbReference type="ChEBI" id="CHEBI:18420"/>
    </cofactor>
    <text evidence="9">Binds 2 Mg(2+) per subunit.</text>
</comment>
<evidence type="ECO:0000256" key="8">
    <source>
        <dbReference type="ARBA" id="ARBA00048744"/>
    </source>
</evidence>
<name>A0A514D659_9VIRU</name>
<evidence type="ECO:0000256" key="9">
    <source>
        <dbReference type="PIRSR" id="PIRSR605093-1"/>
    </source>
</evidence>
<dbReference type="InterPro" id="IPR007096">
    <property type="entry name" value="RNA-dir_Rpol_cat_phage"/>
</dbReference>
<comment type="catalytic activity">
    <reaction evidence="8">
        <text>RNA(n) + a ribonucleoside 5'-triphosphate = RNA(n+1) + diphosphate</text>
        <dbReference type="Rhea" id="RHEA:21248"/>
        <dbReference type="Rhea" id="RHEA-COMP:14527"/>
        <dbReference type="Rhea" id="RHEA-COMP:17342"/>
        <dbReference type="ChEBI" id="CHEBI:33019"/>
        <dbReference type="ChEBI" id="CHEBI:61557"/>
        <dbReference type="ChEBI" id="CHEBI:140395"/>
        <dbReference type="EC" id="2.7.7.48"/>
    </reaction>
</comment>
<dbReference type="GO" id="GO:0003968">
    <property type="term" value="F:RNA-directed RNA polymerase activity"/>
    <property type="evidence" value="ECO:0007669"/>
    <property type="project" value="UniProtKB-KW"/>
</dbReference>
<dbReference type="GO" id="GO:0046872">
    <property type="term" value="F:metal ion binding"/>
    <property type="evidence" value="ECO:0007669"/>
    <property type="project" value="UniProtKB-KW"/>
</dbReference>
<feature type="binding site" evidence="9">
    <location>
        <position position="332"/>
    </location>
    <ligand>
        <name>Mg(2+)</name>
        <dbReference type="ChEBI" id="CHEBI:18420"/>
        <label>2</label>
    </ligand>
</feature>
<dbReference type="PROSITE" id="PS50522">
    <property type="entry name" value="RDRP_PHAGE"/>
    <property type="match status" value="1"/>
</dbReference>
<proteinExistence type="predicted"/>
<evidence type="ECO:0000256" key="5">
    <source>
        <dbReference type="ARBA" id="ARBA00022741"/>
    </source>
</evidence>
<accession>A0A514D659</accession>
<dbReference type="EMBL" id="MN034604">
    <property type="protein sequence ID" value="QDH89111.1"/>
    <property type="molecule type" value="Genomic_RNA"/>
</dbReference>
<evidence type="ECO:0000256" key="1">
    <source>
        <dbReference type="ARBA" id="ARBA00012494"/>
    </source>
</evidence>
<gene>
    <name evidence="11" type="ORF">H2Bulk3536615_000002</name>
</gene>
<evidence type="ECO:0000256" key="6">
    <source>
        <dbReference type="ARBA" id="ARBA00022953"/>
    </source>
</evidence>
<keyword evidence="9" id="KW-0460">Magnesium</keyword>
<keyword evidence="6" id="KW-0693">Viral RNA replication</keyword>
<reference evidence="11" key="1">
    <citation type="submission" date="2019-05" db="EMBL/GenBank/DDBJ databases">
        <title>Metatranscriptomic reconstruction reveals RNA viruses with the potential to shape carbon cycling in soil.</title>
        <authorList>
            <person name="Starr E.P."/>
            <person name="Nuccio E."/>
            <person name="Pett-Ridge J."/>
            <person name="Banfield J.F."/>
            <person name="Firestone M.K."/>
        </authorList>
    </citation>
    <scope>NUCLEOTIDE SEQUENCE</scope>
    <source>
        <strain evidence="11">H2_Bulk_35_scaffold_36615</strain>
    </source>
</reference>
<keyword evidence="2 11" id="KW-0696">RNA-directed RNA polymerase</keyword>
<evidence type="ECO:0000256" key="3">
    <source>
        <dbReference type="ARBA" id="ARBA00022679"/>
    </source>
</evidence>
<protein>
    <recommendedName>
        <fullName evidence="1">RNA-directed RNA polymerase</fullName>
        <ecNumber evidence="1">2.7.7.48</ecNumber>
    </recommendedName>
    <alternativeName>
        <fullName evidence="7">RNA replicase beta chain</fullName>
    </alternativeName>
</protein>
<keyword evidence="3" id="KW-0808">Transferase</keyword>
<keyword evidence="9" id="KW-0479">Metal-binding</keyword>
<evidence type="ECO:0000256" key="4">
    <source>
        <dbReference type="ARBA" id="ARBA00022695"/>
    </source>
</evidence>
<evidence type="ECO:0000256" key="2">
    <source>
        <dbReference type="ARBA" id="ARBA00022484"/>
    </source>
</evidence>
<evidence type="ECO:0000256" key="7">
    <source>
        <dbReference type="ARBA" id="ARBA00030248"/>
    </source>
</evidence>
<dbReference type="EC" id="2.7.7.48" evidence="1"/>
<evidence type="ECO:0000259" key="10">
    <source>
        <dbReference type="PROSITE" id="PS50522"/>
    </source>
</evidence>
<feature type="domain" description="RdRp catalytic" evidence="10">
    <location>
        <begin position="317"/>
        <end position="462"/>
    </location>
</feature>